<reference evidence="1 2" key="1">
    <citation type="submission" date="2024-02" db="EMBL/GenBank/DDBJ databases">
        <authorList>
            <person name="Vignale AGUSTIN F."/>
            <person name="Sosa J E."/>
            <person name="Modenutti C."/>
        </authorList>
    </citation>
    <scope>NUCLEOTIDE SEQUENCE [LARGE SCALE GENOMIC DNA]</scope>
</reference>
<dbReference type="Gene3D" id="2.170.150.80">
    <property type="entry name" value="NAC domain"/>
    <property type="match status" value="1"/>
</dbReference>
<gene>
    <name evidence="1" type="ORF">ILEXP_LOCUS24512</name>
</gene>
<comment type="caution">
    <text evidence="1">The sequence shown here is derived from an EMBL/GenBank/DDBJ whole genome shotgun (WGS) entry which is preliminary data.</text>
</comment>
<dbReference type="Proteomes" id="UP001642360">
    <property type="component" value="Unassembled WGS sequence"/>
</dbReference>
<dbReference type="EMBL" id="CAUOFW020002791">
    <property type="protein sequence ID" value="CAK9156104.1"/>
    <property type="molecule type" value="Genomic_DNA"/>
</dbReference>
<dbReference type="InterPro" id="IPR036093">
    <property type="entry name" value="NAC_dom_sf"/>
</dbReference>
<dbReference type="AlphaFoldDB" id="A0ABC8SFZ5"/>
<dbReference type="SUPFAM" id="SSF101941">
    <property type="entry name" value="NAC domain"/>
    <property type="match status" value="1"/>
</dbReference>
<evidence type="ECO:0000313" key="1">
    <source>
        <dbReference type="EMBL" id="CAK9156104.1"/>
    </source>
</evidence>
<name>A0ABC8SFZ5_9AQUA</name>
<protein>
    <submittedName>
        <fullName evidence="1">Uncharacterized protein</fullName>
    </submittedName>
</protein>
<accession>A0ABC8SFZ5</accession>
<sequence>MSLFQIGSEERVVYVFTKLKKMSSQRIKCTVVAEKCTWKGSDKASPILDPQKKNRNFVYEITKTMAKLGYNMTKYSLPDSTLNSGRILFKNYVLCRIKKKKSPQTQSLTVTGQLSRTTKDHFHYEAAPSLPYEQIALGVPVAQFEGYPYQQHMSMAVTPEFGALYSG</sequence>
<organism evidence="1 2">
    <name type="scientific">Ilex paraguariensis</name>
    <name type="common">yerba mate</name>
    <dbReference type="NCBI Taxonomy" id="185542"/>
    <lineage>
        <taxon>Eukaryota</taxon>
        <taxon>Viridiplantae</taxon>
        <taxon>Streptophyta</taxon>
        <taxon>Embryophyta</taxon>
        <taxon>Tracheophyta</taxon>
        <taxon>Spermatophyta</taxon>
        <taxon>Magnoliopsida</taxon>
        <taxon>eudicotyledons</taxon>
        <taxon>Gunneridae</taxon>
        <taxon>Pentapetalae</taxon>
        <taxon>asterids</taxon>
        <taxon>campanulids</taxon>
        <taxon>Aquifoliales</taxon>
        <taxon>Aquifoliaceae</taxon>
        <taxon>Ilex</taxon>
    </lineage>
</organism>
<keyword evidence="2" id="KW-1185">Reference proteome</keyword>
<evidence type="ECO:0000313" key="2">
    <source>
        <dbReference type="Proteomes" id="UP001642360"/>
    </source>
</evidence>
<proteinExistence type="predicted"/>